<evidence type="ECO:0000256" key="6">
    <source>
        <dbReference type="ARBA" id="ARBA00023163"/>
    </source>
</evidence>
<reference evidence="10" key="1">
    <citation type="journal article" date="2005" name="PLoS Biol.">
        <title>The genomes of Oryza sativa: a history of duplications.</title>
        <authorList>
            <person name="Yu J."/>
            <person name="Wang J."/>
            <person name="Lin W."/>
            <person name="Li S."/>
            <person name="Li H."/>
            <person name="Zhou J."/>
            <person name="Ni P."/>
            <person name="Dong W."/>
            <person name="Hu S."/>
            <person name="Zeng C."/>
            <person name="Zhang J."/>
            <person name="Zhang Y."/>
            <person name="Li R."/>
            <person name="Xu Z."/>
            <person name="Li S."/>
            <person name="Li X."/>
            <person name="Zheng H."/>
            <person name="Cong L."/>
            <person name="Lin L."/>
            <person name="Yin J."/>
            <person name="Geng J."/>
            <person name="Li G."/>
            <person name="Shi J."/>
            <person name="Liu J."/>
            <person name="Lv H."/>
            <person name="Li J."/>
            <person name="Wang J."/>
            <person name="Deng Y."/>
            <person name="Ran L."/>
            <person name="Shi X."/>
            <person name="Wang X."/>
            <person name="Wu Q."/>
            <person name="Li C."/>
            <person name="Ren X."/>
            <person name="Wang J."/>
            <person name="Wang X."/>
            <person name="Li D."/>
            <person name="Liu D."/>
            <person name="Zhang X."/>
            <person name="Ji Z."/>
            <person name="Zhao W."/>
            <person name="Sun Y."/>
            <person name="Zhang Z."/>
            <person name="Bao J."/>
            <person name="Han Y."/>
            <person name="Dong L."/>
            <person name="Ji J."/>
            <person name="Chen P."/>
            <person name="Wu S."/>
            <person name="Liu J."/>
            <person name="Xiao Y."/>
            <person name="Bu D."/>
            <person name="Tan J."/>
            <person name="Yang L."/>
            <person name="Ye C."/>
            <person name="Zhang J."/>
            <person name="Xu J."/>
            <person name="Zhou Y."/>
            <person name="Yu Y."/>
            <person name="Zhang B."/>
            <person name="Zhuang S."/>
            <person name="Wei H."/>
            <person name="Liu B."/>
            <person name="Lei M."/>
            <person name="Yu H."/>
            <person name="Li Y."/>
            <person name="Xu H."/>
            <person name="Wei S."/>
            <person name="He X."/>
            <person name="Fang L."/>
            <person name="Zhang Z."/>
            <person name="Zhang Y."/>
            <person name="Huang X."/>
            <person name="Su Z."/>
            <person name="Tong W."/>
            <person name="Li J."/>
            <person name="Tong Z."/>
            <person name="Li S."/>
            <person name="Ye J."/>
            <person name="Wang L."/>
            <person name="Fang L."/>
            <person name="Lei T."/>
            <person name="Chen C."/>
            <person name="Chen H."/>
            <person name="Xu Z."/>
            <person name="Li H."/>
            <person name="Huang H."/>
            <person name="Zhang F."/>
            <person name="Xu H."/>
            <person name="Li N."/>
            <person name="Zhao C."/>
            <person name="Li S."/>
            <person name="Dong L."/>
            <person name="Huang Y."/>
            <person name="Li L."/>
            <person name="Xi Y."/>
            <person name="Qi Q."/>
            <person name="Li W."/>
            <person name="Zhang B."/>
            <person name="Hu W."/>
            <person name="Zhang Y."/>
            <person name="Tian X."/>
            <person name="Jiao Y."/>
            <person name="Liang X."/>
            <person name="Jin J."/>
            <person name="Gao L."/>
            <person name="Zheng W."/>
            <person name="Hao B."/>
            <person name="Liu S."/>
            <person name="Wang W."/>
            <person name="Yuan L."/>
            <person name="Cao M."/>
            <person name="McDermott J."/>
            <person name="Samudrala R."/>
            <person name="Wang J."/>
            <person name="Wong G.K."/>
            <person name="Yang H."/>
        </authorList>
    </citation>
    <scope>NUCLEOTIDE SEQUENCE [LARGE SCALE GENOMIC DNA]</scope>
</reference>
<evidence type="ECO:0000256" key="4">
    <source>
        <dbReference type="ARBA" id="ARBA00023015"/>
    </source>
</evidence>
<dbReference type="Pfam" id="PF02701">
    <property type="entry name" value="Zn_ribbon_Dof"/>
    <property type="match status" value="1"/>
</dbReference>
<protein>
    <recommendedName>
        <fullName evidence="9">Dof-type domain-containing protein</fullName>
    </recommendedName>
</protein>
<dbReference type="PANTHER" id="PTHR31992:SF241">
    <property type="entry name" value="DOF ZINC FINGER PROTEIN"/>
    <property type="match status" value="1"/>
</dbReference>
<reference evidence="10" key="2">
    <citation type="submission" date="2008-12" db="EMBL/GenBank/DDBJ databases">
        <title>Improved gene annotation of the rice (Oryza sativa) genomes.</title>
        <authorList>
            <person name="Wang J."/>
            <person name="Li R."/>
            <person name="Fan W."/>
            <person name="Huang Q."/>
            <person name="Zhang J."/>
            <person name="Zhou Y."/>
            <person name="Hu Y."/>
            <person name="Zi S."/>
            <person name="Li J."/>
            <person name="Ni P."/>
            <person name="Zheng H."/>
            <person name="Zhang Y."/>
            <person name="Zhao M."/>
            <person name="Hao Q."/>
            <person name="McDermott J."/>
            <person name="Samudrala R."/>
            <person name="Kristiansen K."/>
            <person name="Wong G.K.-S."/>
        </authorList>
    </citation>
    <scope>NUCLEOTIDE SEQUENCE</scope>
</reference>
<evidence type="ECO:0000313" key="10">
    <source>
        <dbReference type="EMBL" id="EAZ16553.1"/>
    </source>
</evidence>
<keyword evidence="5" id="KW-0238">DNA-binding</keyword>
<dbReference type="Proteomes" id="UP000007752">
    <property type="component" value="Chromosome 10"/>
</dbReference>
<dbReference type="GO" id="GO:0003700">
    <property type="term" value="F:DNA-binding transcription factor activity"/>
    <property type="evidence" value="ECO:0007669"/>
    <property type="project" value="InterPro"/>
</dbReference>
<keyword evidence="4" id="KW-0805">Transcription regulation</keyword>
<dbReference type="InterPro" id="IPR045174">
    <property type="entry name" value="Dof"/>
</dbReference>
<evidence type="ECO:0000256" key="1">
    <source>
        <dbReference type="ARBA" id="ARBA00022723"/>
    </source>
</evidence>
<dbReference type="PANTHER" id="PTHR31992">
    <property type="entry name" value="DOF ZINC FINGER PROTEIN DOF1.4-RELATED"/>
    <property type="match status" value="1"/>
</dbReference>
<dbReference type="InterPro" id="IPR003851">
    <property type="entry name" value="Znf_Dof"/>
</dbReference>
<keyword evidence="3" id="KW-0862">Zinc</keyword>
<keyword evidence="6" id="KW-0804">Transcription</keyword>
<keyword evidence="7" id="KW-0539">Nucleus</keyword>
<organism evidence="10">
    <name type="scientific">Oryza sativa subsp. japonica</name>
    <name type="common">Rice</name>
    <dbReference type="NCBI Taxonomy" id="39947"/>
    <lineage>
        <taxon>Eukaryota</taxon>
        <taxon>Viridiplantae</taxon>
        <taxon>Streptophyta</taxon>
        <taxon>Embryophyta</taxon>
        <taxon>Tracheophyta</taxon>
        <taxon>Spermatophyta</taxon>
        <taxon>Magnoliopsida</taxon>
        <taxon>Liliopsida</taxon>
        <taxon>Poales</taxon>
        <taxon>Poaceae</taxon>
        <taxon>BOP clade</taxon>
        <taxon>Oryzoideae</taxon>
        <taxon>Oryzeae</taxon>
        <taxon>Oryzinae</taxon>
        <taxon>Oryza</taxon>
        <taxon>Oryza sativa</taxon>
    </lineage>
</organism>
<evidence type="ECO:0000256" key="8">
    <source>
        <dbReference type="SAM" id="MobiDB-lite"/>
    </source>
</evidence>
<proteinExistence type="predicted"/>
<sequence length="230" mass="22821">MSSPFLGSSSSSASSPLSYLTPPRPPPPPPPLLMVRHGLARWLTDLDDELMVFDDDLGVQGQGYAAAANGGIGGGGVEAPHAAAGNLCKACRRHWTEGRTLRDVPVGGGRKNSKRAAGGGKAGATASTAASAHVVAPAAAPPTSSSFPDLLRQMLMAPATAGGGGGYSIDLTAWQQMAAFAAPPQAATGDVGGAVGAASTAAPDANCGGGGVQYWNGWLQDDMPGLDGSC</sequence>
<evidence type="ECO:0000256" key="3">
    <source>
        <dbReference type="ARBA" id="ARBA00022833"/>
    </source>
</evidence>
<dbReference type="AlphaFoldDB" id="A3C640"/>
<feature type="region of interest" description="Disordered" evidence="8">
    <location>
        <begin position="103"/>
        <end position="124"/>
    </location>
</feature>
<evidence type="ECO:0000256" key="7">
    <source>
        <dbReference type="ARBA" id="ARBA00023242"/>
    </source>
</evidence>
<feature type="compositionally biased region" description="Pro residues" evidence="8">
    <location>
        <begin position="22"/>
        <end position="31"/>
    </location>
</feature>
<evidence type="ECO:0000259" key="9">
    <source>
        <dbReference type="Pfam" id="PF02701"/>
    </source>
</evidence>
<accession>A3C640</accession>
<feature type="domain" description="Dof-type" evidence="9">
    <location>
        <begin position="87"/>
        <end position="115"/>
    </location>
</feature>
<dbReference type="EMBL" id="CM000147">
    <property type="protein sequence ID" value="EAZ16553.1"/>
    <property type="molecule type" value="Genomic_DNA"/>
</dbReference>
<name>A3C640_ORYSJ</name>
<dbReference type="GO" id="GO:0003677">
    <property type="term" value="F:DNA binding"/>
    <property type="evidence" value="ECO:0007669"/>
    <property type="project" value="UniProtKB-KW"/>
</dbReference>
<keyword evidence="1" id="KW-0479">Metal-binding</keyword>
<feature type="region of interest" description="Disordered" evidence="8">
    <location>
        <begin position="1"/>
        <end position="31"/>
    </location>
</feature>
<feature type="compositionally biased region" description="Low complexity" evidence="8">
    <location>
        <begin position="1"/>
        <end position="21"/>
    </location>
</feature>
<keyword evidence="2" id="KW-0863">Zinc-finger</keyword>
<gene>
    <name evidence="10" type="ORF">OsJ_32026</name>
</gene>
<dbReference type="GO" id="GO:0008270">
    <property type="term" value="F:zinc ion binding"/>
    <property type="evidence" value="ECO:0007669"/>
    <property type="project" value="UniProtKB-KW"/>
</dbReference>
<evidence type="ECO:0000256" key="5">
    <source>
        <dbReference type="ARBA" id="ARBA00023125"/>
    </source>
</evidence>
<evidence type="ECO:0000256" key="2">
    <source>
        <dbReference type="ARBA" id="ARBA00022771"/>
    </source>
</evidence>